<dbReference type="GO" id="GO:0009055">
    <property type="term" value="F:electron transfer activity"/>
    <property type="evidence" value="ECO:0007669"/>
    <property type="project" value="UniProtKB-UniRule"/>
</dbReference>
<name>A0A1X0XJG7_MYCSI</name>
<dbReference type="RefSeq" id="WP_033719496.1">
    <property type="nucleotide sequence ID" value="NZ_MZZM01000042.1"/>
</dbReference>
<dbReference type="GO" id="GO:0010181">
    <property type="term" value="F:FMN binding"/>
    <property type="evidence" value="ECO:0007669"/>
    <property type="project" value="UniProtKB-UniRule"/>
</dbReference>
<comment type="function">
    <text evidence="6">Quinone reductase that provides resistance to thiol-specific stress caused by electrophilic quinones.</text>
</comment>
<comment type="caution">
    <text evidence="6">Lacks conserved residue(s) required for the propagation of feature annotation.</text>
</comment>
<comment type="caution">
    <text evidence="8">The sequence shown here is derived from an EMBL/GenBank/DDBJ whole genome shotgun (WGS) entry which is preliminary data.</text>
</comment>
<keyword evidence="3 6" id="KW-0560">Oxidoreductase</keyword>
<evidence type="ECO:0000256" key="3">
    <source>
        <dbReference type="ARBA" id="ARBA00023002"/>
    </source>
</evidence>
<sequence length="211" mass="23484">MSNLLFLQASPRKNASKSIQIAQTYLNALRVNNPDLNIDILELWETDLPAFDGDKVAAKMNVITEQNQNDKQQTAWDQIVAVAARFISADRYLIAAPMWNGGVPYRLKHYIDLIHQPGLLWGLNPETGYYGLLKNKHATLVLTSGVYAQGVPSSFGVDHHSTHLRAWLNEAGVTEIDELRFQPSLLTPDPDGGFDRARERAVELAAAHGRV</sequence>
<dbReference type="EMBL" id="MZZM01000042">
    <property type="protein sequence ID" value="ORJ52967.1"/>
    <property type="molecule type" value="Genomic_DNA"/>
</dbReference>
<evidence type="ECO:0000313" key="8">
    <source>
        <dbReference type="EMBL" id="ORJ52967.1"/>
    </source>
</evidence>
<dbReference type="InterPro" id="IPR023048">
    <property type="entry name" value="NADH:quinone_OxRdtase_FMN_depd"/>
</dbReference>
<organism evidence="8 9">
    <name type="scientific">Mycobacterium simiae</name>
    <name type="common">Mycobacterium habana</name>
    <dbReference type="NCBI Taxonomy" id="1784"/>
    <lineage>
        <taxon>Bacteria</taxon>
        <taxon>Bacillati</taxon>
        <taxon>Actinomycetota</taxon>
        <taxon>Actinomycetes</taxon>
        <taxon>Mycobacteriales</taxon>
        <taxon>Mycobacteriaceae</taxon>
        <taxon>Mycobacterium</taxon>
        <taxon>Mycobacterium simiae complex</taxon>
    </lineage>
</organism>
<comment type="catalytic activity">
    <reaction evidence="5">
        <text>N,N-dimethyl-1,4-phenylenediamine + anthranilate + 2 NAD(+) = 2-(4-dimethylaminophenyl)diazenylbenzoate + 2 NADH + 2 H(+)</text>
        <dbReference type="Rhea" id="RHEA:55872"/>
        <dbReference type="ChEBI" id="CHEBI:15378"/>
        <dbReference type="ChEBI" id="CHEBI:15783"/>
        <dbReference type="ChEBI" id="CHEBI:16567"/>
        <dbReference type="ChEBI" id="CHEBI:57540"/>
        <dbReference type="ChEBI" id="CHEBI:57945"/>
        <dbReference type="ChEBI" id="CHEBI:71579"/>
        <dbReference type="EC" id="1.7.1.17"/>
    </reaction>
    <physiologicalReaction direction="right-to-left" evidence="5">
        <dbReference type="Rhea" id="RHEA:55874"/>
    </physiologicalReaction>
</comment>
<feature type="binding site" evidence="6">
    <location>
        <begin position="16"/>
        <end position="18"/>
    </location>
    <ligand>
        <name>FMN</name>
        <dbReference type="ChEBI" id="CHEBI:58210"/>
    </ligand>
</feature>
<feature type="domain" description="Flavodoxin-like fold" evidence="7">
    <location>
        <begin position="3"/>
        <end position="203"/>
    </location>
</feature>
<keyword evidence="1 6" id="KW-0285">Flavoprotein</keyword>
<gene>
    <name evidence="6" type="primary">azoR</name>
    <name evidence="8" type="ORF">B5M45_29575</name>
</gene>
<dbReference type="GeneID" id="66600180"/>
<dbReference type="InterPro" id="IPR003680">
    <property type="entry name" value="Flavodoxin_fold"/>
</dbReference>
<evidence type="ECO:0000256" key="5">
    <source>
        <dbReference type="ARBA" id="ARBA00048542"/>
    </source>
</evidence>
<dbReference type="GO" id="GO:0016652">
    <property type="term" value="F:oxidoreductase activity, acting on NAD(P)H as acceptor"/>
    <property type="evidence" value="ECO:0007669"/>
    <property type="project" value="UniProtKB-UniRule"/>
</dbReference>
<dbReference type="SUPFAM" id="SSF52218">
    <property type="entry name" value="Flavoproteins"/>
    <property type="match status" value="1"/>
</dbReference>
<dbReference type="InterPro" id="IPR029039">
    <property type="entry name" value="Flavoprotein-like_sf"/>
</dbReference>
<dbReference type="PANTHER" id="PTHR43741:SF4">
    <property type="entry name" value="FMN-DEPENDENT NADH:QUINONE OXIDOREDUCTASE"/>
    <property type="match status" value="1"/>
</dbReference>
<protein>
    <recommendedName>
        <fullName evidence="6">FMN dependent NADH:quinone oxidoreductase</fullName>
        <ecNumber evidence="6">1.6.5.-</ecNumber>
    </recommendedName>
    <alternativeName>
        <fullName evidence="6">Azo-dye reductase</fullName>
    </alternativeName>
    <alternativeName>
        <fullName evidence="6">FMN-dependent NADH-azo compound oxidoreductase</fullName>
    </alternativeName>
    <alternativeName>
        <fullName evidence="6">FMN-dependent NADH-azoreductase</fullName>
        <ecNumber evidence="6">1.7.1.17</ecNumber>
    </alternativeName>
</protein>
<dbReference type="GO" id="GO:0016655">
    <property type="term" value="F:oxidoreductase activity, acting on NAD(P)H, quinone or similar compound as acceptor"/>
    <property type="evidence" value="ECO:0007669"/>
    <property type="project" value="InterPro"/>
</dbReference>
<feature type="binding site" evidence="6">
    <location>
        <position position="10"/>
    </location>
    <ligand>
        <name>FMN</name>
        <dbReference type="ChEBI" id="CHEBI:58210"/>
    </ligand>
</feature>
<reference evidence="8 9" key="1">
    <citation type="submission" date="2017-03" db="EMBL/GenBank/DDBJ databases">
        <title>Genomic insights into Mycobacterium simiae human colonization.</title>
        <authorList>
            <person name="Steffani J.L."/>
            <person name="Brunck M.E."/>
            <person name="Cruz E."/>
            <person name="Montiel R."/>
            <person name="Barona F."/>
        </authorList>
    </citation>
    <scope>NUCLEOTIDE SEQUENCE [LARGE SCALE GENOMIC DNA]</scope>
    <source>
        <strain evidence="8 9">MsiGto</strain>
    </source>
</reference>
<evidence type="ECO:0000259" key="7">
    <source>
        <dbReference type="Pfam" id="PF02525"/>
    </source>
</evidence>
<dbReference type="InterPro" id="IPR050104">
    <property type="entry name" value="FMN-dep_NADH:Q_OxRdtase_AzoR1"/>
</dbReference>
<keyword evidence="9" id="KW-1185">Reference proteome</keyword>
<keyword evidence="2 6" id="KW-0288">FMN</keyword>
<dbReference type="EC" id="1.7.1.17" evidence="6"/>
<dbReference type="HAMAP" id="MF_01216">
    <property type="entry name" value="Azoreductase_type1"/>
    <property type="match status" value="1"/>
</dbReference>
<evidence type="ECO:0000256" key="1">
    <source>
        <dbReference type="ARBA" id="ARBA00022630"/>
    </source>
</evidence>
<dbReference type="EC" id="1.6.5.-" evidence="6"/>
<dbReference type="PANTHER" id="PTHR43741">
    <property type="entry name" value="FMN-DEPENDENT NADH-AZOREDUCTASE 1"/>
    <property type="match status" value="1"/>
</dbReference>
<evidence type="ECO:0000256" key="6">
    <source>
        <dbReference type="HAMAP-Rule" id="MF_01216"/>
    </source>
</evidence>
<dbReference type="Pfam" id="PF02525">
    <property type="entry name" value="Flavodoxin_2"/>
    <property type="match status" value="1"/>
</dbReference>
<evidence type="ECO:0000256" key="2">
    <source>
        <dbReference type="ARBA" id="ARBA00022643"/>
    </source>
</evidence>
<dbReference type="AlphaFoldDB" id="A0A1X0XJG7"/>
<evidence type="ECO:0000313" key="9">
    <source>
        <dbReference type="Proteomes" id="UP000193040"/>
    </source>
</evidence>
<comment type="function">
    <text evidence="6">Also exhibits azoreductase activity. Catalyzes the reductive cleavage of the azo bond in aromatic azo compounds to the corresponding amines.</text>
</comment>
<keyword evidence="4 6" id="KW-0520">NAD</keyword>
<accession>A0A1X0XJG7</accession>
<comment type="similarity">
    <text evidence="6">Belongs to the azoreductase type 1 family.</text>
</comment>
<proteinExistence type="inferred from homology"/>
<comment type="cofactor">
    <cofactor evidence="6">
        <name>FMN</name>
        <dbReference type="ChEBI" id="CHEBI:58210"/>
    </cofactor>
    <text evidence="6">Binds 1 FMN per subunit.</text>
</comment>
<dbReference type="Gene3D" id="3.40.50.360">
    <property type="match status" value="1"/>
</dbReference>
<comment type="subunit">
    <text evidence="6">Homodimer.</text>
</comment>
<comment type="catalytic activity">
    <reaction evidence="6">
        <text>2 a quinone + NADH + H(+) = 2 a 1,4-benzosemiquinone + NAD(+)</text>
        <dbReference type="Rhea" id="RHEA:65952"/>
        <dbReference type="ChEBI" id="CHEBI:15378"/>
        <dbReference type="ChEBI" id="CHEBI:57540"/>
        <dbReference type="ChEBI" id="CHEBI:57945"/>
        <dbReference type="ChEBI" id="CHEBI:132124"/>
        <dbReference type="ChEBI" id="CHEBI:134225"/>
    </reaction>
</comment>
<evidence type="ECO:0000256" key="4">
    <source>
        <dbReference type="ARBA" id="ARBA00023027"/>
    </source>
</evidence>
<dbReference type="Proteomes" id="UP000193040">
    <property type="component" value="Unassembled WGS sequence"/>
</dbReference>